<evidence type="ECO:0000313" key="6">
    <source>
        <dbReference type="Proteomes" id="UP000887567"/>
    </source>
</evidence>
<dbReference type="RefSeq" id="XP_020905111.2">
    <property type="nucleotide sequence ID" value="XM_021049452.2"/>
</dbReference>
<reference evidence="5" key="1">
    <citation type="submission" date="2022-11" db="UniProtKB">
        <authorList>
            <consortium name="EnsemblMetazoa"/>
        </authorList>
    </citation>
    <scope>IDENTIFICATION</scope>
</reference>
<dbReference type="GeneID" id="110243363"/>
<dbReference type="PANTHER" id="PTHR23080">
    <property type="entry name" value="THAP DOMAIN PROTEIN"/>
    <property type="match status" value="1"/>
</dbReference>
<dbReference type="OrthoDB" id="10020990at2759"/>
<name>A0A913XJ79_EXADI</name>
<keyword evidence="6" id="KW-1185">Reference proteome</keyword>
<proteinExistence type="predicted"/>
<dbReference type="EnsemblMetazoa" id="XM_021049452.2">
    <property type="protein sequence ID" value="XP_020905111.2"/>
    <property type="gene ID" value="LOC110243363"/>
</dbReference>
<evidence type="ECO:0000256" key="1">
    <source>
        <dbReference type="ARBA" id="ARBA00001968"/>
    </source>
</evidence>
<dbReference type="InterPro" id="IPR027806">
    <property type="entry name" value="HARBI1_dom"/>
</dbReference>
<accession>A0A913XJ79</accession>
<evidence type="ECO:0000259" key="4">
    <source>
        <dbReference type="Pfam" id="PF13613"/>
    </source>
</evidence>
<evidence type="ECO:0000313" key="5">
    <source>
        <dbReference type="EnsemblMetazoa" id="XP_020905111.2"/>
    </source>
</evidence>
<evidence type="ECO:0008006" key="7">
    <source>
        <dbReference type="Google" id="ProtNLM"/>
    </source>
</evidence>
<organism evidence="5 6">
    <name type="scientific">Exaiptasia diaphana</name>
    <name type="common">Tropical sea anemone</name>
    <name type="synonym">Aiptasia pulchella</name>
    <dbReference type="NCBI Taxonomy" id="2652724"/>
    <lineage>
        <taxon>Eukaryota</taxon>
        <taxon>Metazoa</taxon>
        <taxon>Cnidaria</taxon>
        <taxon>Anthozoa</taxon>
        <taxon>Hexacorallia</taxon>
        <taxon>Actiniaria</taxon>
        <taxon>Aiptasiidae</taxon>
        <taxon>Exaiptasia</taxon>
    </lineage>
</organism>
<dbReference type="Pfam" id="PF13359">
    <property type="entry name" value="DDE_Tnp_4"/>
    <property type="match status" value="1"/>
</dbReference>
<dbReference type="Proteomes" id="UP000887567">
    <property type="component" value="Unplaced"/>
</dbReference>
<dbReference type="Pfam" id="PF13613">
    <property type="entry name" value="HTH_Tnp_4"/>
    <property type="match status" value="1"/>
</dbReference>
<keyword evidence="2" id="KW-0479">Metal-binding</keyword>
<comment type="cofactor">
    <cofactor evidence="1">
        <name>a divalent metal cation</name>
        <dbReference type="ChEBI" id="CHEBI:60240"/>
    </cofactor>
</comment>
<feature type="domain" description="DDE Tnp4" evidence="3">
    <location>
        <begin position="121"/>
        <end position="280"/>
    </location>
</feature>
<feature type="domain" description="Transposase Helix-turn-helix" evidence="4">
    <location>
        <begin position="42"/>
        <end position="90"/>
    </location>
</feature>
<evidence type="ECO:0000256" key="2">
    <source>
        <dbReference type="ARBA" id="ARBA00022723"/>
    </source>
</evidence>
<evidence type="ECO:0000259" key="3">
    <source>
        <dbReference type="Pfam" id="PF13359"/>
    </source>
</evidence>
<dbReference type="AlphaFoldDB" id="A0A913XJ79"/>
<dbReference type="InterPro" id="IPR027805">
    <property type="entry name" value="Transposase_HTH_dom"/>
</dbReference>
<protein>
    <recommendedName>
        <fullName evidence="7">DDE Tnp4 domain-containing protein</fullName>
    </recommendedName>
</protein>
<dbReference type="GO" id="GO:0046872">
    <property type="term" value="F:metal ion binding"/>
    <property type="evidence" value="ECO:0007669"/>
    <property type="project" value="UniProtKB-KW"/>
</dbReference>
<dbReference type="KEGG" id="epa:110243363"/>
<dbReference type="OMA" id="RIWIPEK"/>
<dbReference type="PANTHER" id="PTHR23080:SF133">
    <property type="entry name" value="SI:CH211-262I1.5-RELATED"/>
    <property type="match status" value="1"/>
</dbReference>
<sequence length="294" mass="33294">MVIYRYLNPGQKGENIRYWNSSNTNVSQAELNPDRGGRPRTLSPLHEYFLVMCRLRQGFPEEHLAHLFDISLSTVSRIFISWMNFMYLKLGGIDLWLSREVINSTMPEDFKKKYASTRVIIDCTEIKCQMPSSLQLNSELFSNYKNHTTLKGLVGISPGGATTYVSQLYTGSISDREIVTRSGFLDLPFDKDDSVMADKGFTIDDLLPLDVSINLPPFLGSADQMPAEDVIKTQEIASLRIHVERAINKIKNFHIFDRVIPLHQFGLINQIWTVCAILCNGQPNIISVNQSATD</sequence>